<dbReference type="EMBL" id="JACHBL010000001">
    <property type="protein sequence ID" value="MBB5597009.1"/>
    <property type="molecule type" value="Genomic_DNA"/>
</dbReference>
<dbReference type="Gene3D" id="2.40.50.140">
    <property type="entry name" value="Nucleic acid-binding proteins"/>
    <property type="match status" value="1"/>
</dbReference>
<dbReference type="CDD" id="cd03301">
    <property type="entry name" value="ABC_MalK_N"/>
    <property type="match status" value="1"/>
</dbReference>
<dbReference type="GO" id="GO:0140359">
    <property type="term" value="F:ABC-type transporter activity"/>
    <property type="evidence" value="ECO:0007669"/>
    <property type="project" value="InterPro"/>
</dbReference>
<dbReference type="InterPro" id="IPR012340">
    <property type="entry name" value="NA-bd_OB-fold"/>
</dbReference>
<dbReference type="SMART" id="SM00382">
    <property type="entry name" value="AAA"/>
    <property type="match status" value="1"/>
</dbReference>
<dbReference type="InterPro" id="IPR017871">
    <property type="entry name" value="ABC_transporter-like_CS"/>
</dbReference>
<evidence type="ECO:0000256" key="2">
    <source>
        <dbReference type="ARBA" id="ARBA00022475"/>
    </source>
</evidence>
<evidence type="ECO:0000313" key="9">
    <source>
        <dbReference type="EMBL" id="MBB5597009.1"/>
    </source>
</evidence>
<dbReference type="InterPro" id="IPR008995">
    <property type="entry name" value="Mo/tungstate-bd_C_term_dom"/>
</dbReference>
<evidence type="ECO:0000256" key="3">
    <source>
        <dbReference type="ARBA" id="ARBA00022741"/>
    </source>
</evidence>
<dbReference type="GO" id="GO:0055052">
    <property type="term" value="C:ATP-binding cassette (ABC) transporter complex, substrate-binding subunit-containing"/>
    <property type="evidence" value="ECO:0007669"/>
    <property type="project" value="TreeGrafter"/>
</dbReference>
<organism evidence="9 10">
    <name type="scientific">Neomicrococcus lactis</name>
    <dbReference type="NCBI Taxonomy" id="732241"/>
    <lineage>
        <taxon>Bacteria</taxon>
        <taxon>Bacillati</taxon>
        <taxon>Actinomycetota</taxon>
        <taxon>Actinomycetes</taxon>
        <taxon>Micrococcales</taxon>
        <taxon>Micrococcaceae</taxon>
        <taxon>Neomicrococcus</taxon>
    </lineage>
</organism>
<keyword evidence="6" id="KW-0472">Membrane</keyword>
<dbReference type="GO" id="GO:0008643">
    <property type="term" value="P:carbohydrate transport"/>
    <property type="evidence" value="ECO:0007669"/>
    <property type="project" value="InterPro"/>
</dbReference>
<keyword evidence="10" id="KW-1185">Reference proteome</keyword>
<accession>A0A7W8Y8R0</accession>
<dbReference type="InterPro" id="IPR015855">
    <property type="entry name" value="ABC_transpr_MalK-like"/>
</dbReference>
<keyword evidence="1" id="KW-0813">Transport</keyword>
<evidence type="ECO:0000256" key="4">
    <source>
        <dbReference type="ARBA" id="ARBA00022840"/>
    </source>
</evidence>
<dbReference type="Proteomes" id="UP000523863">
    <property type="component" value="Unassembled WGS sequence"/>
</dbReference>
<keyword evidence="4 9" id="KW-0067">ATP-binding</keyword>
<evidence type="ECO:0000313" key="10">
    <source>
        <dbReference type="Proteomes" id="UP000523863"/>
    </source>
</evidence>
<sequence length="419" mass="46153">MAAITLQNIVKKYDDGFPAVNDVSIDIEDGEFIILVGPSGCGKSTLLRMIVGLEDITSGELKIDGKRVNELAPRDRNLAMVFQNYALYPHLTVFENIAFPLRLNKAKFSEEEIKKLVTDAAKRLELTDHLDRKPGNLSGGQRQRVAMGRAIVRQADAFLFDEPLSNLDAKLRGQMRSEISQMQRRLGITSVYVTHDQTEAMTLGDRVAVLKKGVLQQIASPRELYEQPVNLFVAGFIGSPSMNFLPATLEGTYLNTPIGNIPVPPATAKAAEGKELVLVGVRPEFFEDAALVDDRHRGNGSVFEAEISHTEWLGNEQYGYIDFEPTPEVAAVLQGLAKDMDADELRPQIVVTLDAASRIRGGQPAELWLDTRKIHIFDPRTGENLTRDAEAGAAATREAAQVRGEEIARARQKDQAAAH</sequence>
<dbReference type="AlphaFoldDB" id="A0A7W8Y8R0"/>
<dbReference type="PROSITE" id="PS00211">
    <property type="entry name" value="ABC_TRANSPORTER_1"/>
    <property type="match status" value="1"/>
</dbReference>
<dbReference type="Pfam" id="PF00005">
    <property type="entry name" value="ABC_tran"/>
    <property type="match status" value="1"/>
</dbReference>
<dbReference type="InterPro" id="IPR047641">
    <property type="entry name" value="ABC_transpr_MalK/UgpC-like"/>
</dbReference>
<dbReference type="InterPro" id="IPR040582">
    <property type="entry name" value="OB_MalK-like"/>
</dbReference>
<reference evidence="9 10" key="1">
    <citation type="submission" date="2020-08" db="EMBL/GenBank/DDBJ databases">
        <title>Sequencing the genomes of 1000 actinobacteria strains.</title>
        <authorList>
            <person name="Klenk H.-P."/>
        </authorList>
    </citation>
    <scope>NUCLEOTIDE SEQUENCE [LARGE SCALE GENOMIC DNA]</scope>
    <source>
        <strain evidence="9 10">DSM 23694</strain>
    </source>
</reference>
<keyword evidence="9" id="KW-0762">Sugar transport</keyword>
<dbReference type="FunFam" id="3.40.50.300:FF:000042">
    <property type="entry name" value="Maltose/maltodextrin ABC transporter, ATP-binding protein"/>
    <property type="match status" value="1"/>
</dbReference>
<dbReference type="InterPro" id="IPR003593">
    <property type="entry name" value="AAA+_ATPase"/>
</dbReference>
<dbReference type="InterPro" id="IPR003439">
    <property type="entry name" value="ABC_transporter-like_ATP-bd"/>
</dbReference>
<name>A0A7W8Y8R0_9MICC</name>
<gene>
    <name evidence="9" type="ORF">BKA12_000089</name>
</gene>
<protein>
    <submittedName>
        <fullName evidence="9">Multiple sugar transport system ATP-binding protein</fullName>
    </submittedName>
</protein>
<dbReference type="GO" id="GO:0005524">
    <property type="term" value="F:ATP binding"/>
    <property type="evidence" value="ECO:0007669"/>
    <property type="project" value="UniProtKB-KW"/>
</dbReference>
<dbReference type="GO" id="GO:0016887">
    <property type="term" value="F:ATP hydrolysis activity"/>
    <property type="evidence" value="ECO:0007669"/>
    <property type="project" value="InterPro"/>
</dbReference>
<dbReference type="SUPFAM" id="SSF52540">
    <property type="entry name" value="P-loop containing nucleoside triphosphate hydrolases"/>
    <property type="match status" value="1"/>
</dbReference>
<dbReference type="Gene3D" id="3.40.50.300">
    <property type="entry name" value="P-loop containing nucleotide triphosphate hydrolases"/>
    <property type="match status" value="1"/>
</dbReference>
<keyword evidence="2" id="KW-1003">Cell membrane</keyword>
<evidence type="ECO:0000256" key="1">
    <source>
        <dbReference type="ARBA" id="ARBA00022448"/>
    </source>
</evidence>
<evidence type="ECO:0000256" key="5">
    <source>
        <dbReference type="ARBA" id="ARBA00022967"/>
    </source>
</evidence>
<keyword evidence="5" id="KW-1278">Translocase</keyword>
<dbReference type="RefSeq" id="WP_183639821.1">
    <property type="nucleotide sequence ID" value="NZ_JACHBL010000001.1"/>
</dbReference>
<feature type="region of interest" description="Disordered" evidence="7">
    <location>
        <begin position="400"/>
        <end position="419"/>
    </location>
</feature>
<evidence type="ECO:0000259" key="8">
    <source>
        <dbReference type="PROSITE" id="PS50893"/>
    </source>
</evidence>
<evidence type="ECO:0000256" key="6">
    <source>
        <dbReference type="ARBA" id="ARBA00023136"/>
    </source>
</evidence>
<dbReference type="PANTHER" id="PTHR43875:SF15">
    <property type="entry name" value="TREHALOSE IMPORT ATP-BINDING PROTEIN SUGC"/>
    <property type="match status" value="1"/>
</dbReference>
<feature type="domain" description="ABC transporter" evidence="8">
    <location>
        <begin position="4"/>
        <end position="237"/>
    </location>
</feature>
<dbReference type="InterPro" id="IPR027417">
    <property type="entry name" value="P-loop_NTPase"/>
</dbReference>
<dbReference type="NCBIfam" id="NF008653">
    <property type="entry name" value="PRK11650.1"/>
    <property type="match status" value="1"/>
</dbReference>
<dbReference type="PANTHER" id="PTHR43875">
    <property type="entry name" value="MALTODEXTRIN IMPORT ATP-BINDING PROTEIN MSMX"/>
    <property type="match status" value="1"/>
</dbReference>
<dbReference type="PROSITE" id="PS50893">
    <property type="entry name" value="ABC_TRANSPORTER_2"/>
    <property type="match status" value="1"/>
</dbReference>
<keyword evidence="3" id="KW-0547">Nucleotide-binding</keyword>
<dbReference type="Pfam" id="PF17912">
    <property type="entry name" value="OB_MalK"/>
    <property type="match status" value="1"/>
</dbReference>
<dbReference type="SUPFAM" id="SSF50331">
    <property type="entry name" value="MOP-like"/>
    <property type="match status" value="1"/>
</dbReference>
<evidence type="ECO:0000256" key="7">
    <source>
        <dbReference type="SAM" id="MobiDB-lite"/>
    </source>
</evidence>
<proteinExistence type="predicted"/>
<feature type="compositionally biased region" description="Basic and acidic residues" evidence="7">
    <location>
        <begin position="403"/>
        <end position="419"/>
    </location>
</feature>
<comment type="caution">
    <text evidence="9">The sequence shown here is derived from an EMBL/GenBank/DDBJ whole genome shotgun (WGS) entry which is preliminary data.</text>
</comment>
<dbReference type="Gene3D" id="2.40.50.100">
    <property type="match status" value="1"/>
</dbReference>